<accession>U6GM42</accession>
<keyword evidence="3" id="KW-1185">Reference proteome</keyword>
<dbReference type="OMA" id="MMVIESE"/>
<dbReference type="Proteomes" id="UP000018050">
    <property type="component" value="Unassembled WGS sequence"/>
</dbReference>
<feature type="chain" id="PRO_5004670042" evidence="1">
    <location>
        <begin position="26"/>
        <end position="251"/>
    </location>
</feature>
<sequence length="251" mass="26452">MAPVKVLPLLGATLCVLGKTAPGEGAQPGPNATYTVKLGSEGACLSEINNVREAAGLSKFVQASEPDKKIPAYDDDGKQTWESFCKDVLRAGKNGSKASISGDDDGDGAMHSMMVIESEKVNCQSVVDRWKEAYKGFSGMPPAPVQSSGLYERPDIVMFVSLFTPSSAATADCRVVTCTETTTLTDPKQNSETRGYAFFCKTVPNALGEGGTPPFTKEQWEKIASILKASSPAVVPSFSFVLLAAVGGVLL</sequence>
<organism evidence="2 3">
    <name type="scientific">Eimeria acervulina</name>
    <name type="common">Coccidian parasite</name>
    <dbReference type="NCBI Taxonomy" id="5801"/>
    <lineage>
        <taxon>Eukaryota</taxon>
        <taxon>Sar</taxon>
        <taxon>Alveolata</taxon>
        <taxon>Apicomplexa</taxon>
        <taxon>Conoidasida</taxon>
        <taxon>Coccidia</taxon>
        <taxon>Eucoccidiorida</taxon>
        <taxon>Eimeriorina</taxon>
        <taxon>Eimeriidae</taxon>
        <taxon>Eimeria</taxon>
    </lineage>
</organism>
<dbReference type="Pfam" id="PF11054">
    <property type="entry name" value="Surface_antigen"/>
    <property type="match status" value="1"/>
</dbReference>
<keyword evidence="1" id="KW-0732">Signal</keyword>
<dbReference type="InterPro" id="IPR021288">
    <property type="entry name" value="Surface_antigen"/>
</dbReference>
<evidence type="ECO:0000313" key="2">
    <source>
        <dbReference type="EMBL" id="CDI79674.1"/>
    </source>
</evidence>
<dbReference type="EMBL" id="HG671062">
    <property type="protein sequence ID" value="CDI79674.1"/>
    <property type="molecule type" value="Genomic_DNA"/>
</dbReference>
<evidence type="ECO:0000313" key="3">
    <source>
        <dbReference type="Proteomes" id="UP000018050"/>
    </source>
</evidence>
<dbReference type="GeneID" id="25269240"/>
<evidence type="ECO:0000256" key="1">
    <source>
        <dbReference type="SAM" id="SignalP"/>
    </source>
</evidence>
<dbReference type="RefSeq" id="XP_013250262.1">
    <property type="nucleotide sequence ID" value="XM_013394808.1"/>
</dbReference>
<dbReference type="VEuPathDB" id="ToxoDB:EAH_00011700"/>
<reference evidence="2" key="2">
    <citation type="submission" date="2013-10" db="EMBL/GenBank/DDBJ databases">
        <authorList>
            <person name="Aslett M."/>
        </authorList>
    </citation>
    <scope>NUCLEOTIDE SEQUENCE</scope>
    <source>
        <strain evidence="2">Houghton</strain>
    </source>
</reference>
<dbReference type="AlphaFoldDB" id="U6GM42"/>
<name>U6GM42_EIMAC</name>
<dbReference type="OrthoDB" id="347142at2759"/>
<gene>
    <name evidence="2" type="ORF">EAH_00011700</name>
</gene>
<feature type="signal peptide" evidence="1">
    <location>
        <begin position="1"/>
        <end position="25"/>
    </location>
</feature>
<reference evidence="2" key="1">
    <citation type="submission" date="2013-10" db="EMBL/GenBank/DDBJ databases">
        <title>Genomic analysis of the causative agents of coccidiosis in chickens.</title>
        <authorList>
            <person name="Reid A.J."/>
            <person name="Blake D."/>
            <person name="Billington K."/>
            <person name="Browne H."/>
            <person name="Dunn M."/>
            <person name="Hung S."/>
            <person name="Kawahara F."/>
            <person name="Miranda-Saavedra D."/>
            <person name="Mourier T."/>
            <person name="Nagra H."/>
            <person name="Otto T.D."/>
            <person name="Rawlings N."/>
            <person name="Sanchez A."/>
            <person name="Sanders M."/>
            <person name="Subramaniam C."/>
            <person name="Tay Y."/>
            <person name="Dear P."/>
            <person name="Doerig C."/>
            <person name="Gruber A."/>
            <person name="Parkinson J."/>
            <person name="Shirley M."/>
            <person name="Wan K.L."/>
            <person name="Berriman M."/>
            <person name="Tomley F."/>
            <person name="Pain A."/>
        </authorList>
    </citation>
    <scope>NUCLEOTIDE SEQUENCE</scope>
    <source>
        <strain evidence="2">Houghton</strain>
    </source>
</reference>
<protein>
    <submittedName>
        <fullName evidence="2">SAG family member</fullName>
    </submittedName>
</protein>
<proteinExistence type="predicted"/>